<gene>
    <name evidence="1" type="ORF">EDD71_10864</name>
</gene>
<reference evidence="1 2" key="1">
    <citation type="submission" date="2019-03" db="EMBL/GenBank/DDBJ databases">
        <title>Genomic Encyclopedia of Type Strains, Phase IV (KMG-IV): sequencing the most valuable type-strain genomes for metagenomic binning, comparative biology and taxonomic classification.</title>
        <authorList>
            <person name="Goeker M."/>
        </authorList>
    </citation>
    <scope>NUCLEOTIDE SEQUENCE [LARGE SCALE GENOMIC DNA]</scope>
    <source>
        <strain evidence="1 2">DSM 24455</strain>
    </source>
</reference>
<dbReference type="AlphaFoldDB" id="A0A4R7KR10"/>
<evidence type="ECO:0000313" key="2">
    <source>
        <dbReference type="Proteomes" id="UP000295325"/>
    </source>
</evidence>
<sequence length="447" mass="52733">MTDKEKIIMFEKYMRDRGFDEEVIQYNLLVVKILSQEVLRFFNQGLESIDTYSFEEFTDMVRIIDEHLGGRNGIKRMLNAMLELTEFLKENKLIKGGKIAHYKRMFSDVDYYMDKYDMMTGRKDNTKDFIKMVTNNRFSSQVIKVVEYINVYEFKTLDRIDKILNDVPLSKEDLDDEIPILISILTDLELLEVKNGALEATKKGRGISRLSAEKRYGALLYLMLYSVDWESIIKSFFKDDEYMGFNDMISILASIFRKEKEVSIDHNTKRELTKEEVLIEISSEQFRMARVDSLQYSHKIFDICFTGMGLVDVESKNGRVTYRVSDFSQEIFKLIYLEATSDIKDKIESIGYLIKNKRYDMAEKKILNYITVYGGNTIIWDYLGQLLLLKKSYRYAYMVLKHGYEKSSKRGRASKSLLYHLILCCRKLRIKEDMKVYEEKLQAMERA</sequence>
<name>A0A4R7KR10_9CLOT</name>
<comment type="caution">
    <text evidence="1">The sequence shown here is derived from an EMBL/GenBank/DDBJ whole genome shotgun (WGS) entry which is preliminary data.</text>
</comment>
<protein>
    <submittedName>
        <fullName evidence="1">Uncharacterized protein</fullName>
    </submittedName>
</protein>
<dbReference type="Proteomes" id="UP000295325">
    <property type="component" value="Unassembled WGS sequence"/>
</dbReference>
<dbReference type="OrthoDB" id="1951184at2"/>
<keyword evidence="2" id="KW-1185">Reference proteome</keyword>
<evidence type="ECO:0000313" key="1">
    <source>
        <dbReference type="EMBL" id="TDT61166.1"/>
    </source>
</evidence>
<dbReference type="EMBL" id="SOAZ01000008">
    <property type="protein sequence ID" value="TDT61166.1"/>
    <property type="molecule type" value="Genomic_DNA"/>
</dbReference>
<dbReference type="RefSeq" id="WP_133627908.1">
    <property type="nucleotide sequence ID" value="NZ_SOAZ01000008.1"/>
</dbReference>
<accession>A0A4R7KR10</accession>
<proteinExistence type="predicted"/>
<organism evidence="1 2">
    <name type="scientific">Fonticella tunisiensis</name>
    <dbReference type="NCBI Taxonomy" id="1096341"/>
    <lineage>
        <taxon>Bacteria</taxon>
        <taxon>Bacillati</taxon>
        <taxon>Bacillota</taxon>
        <taxon>Clostridia</taxon>
        <taxon>Eubacteriales</taxon>
        <taxon>Clostridiaceae</taxon>
        <taxon>Fonticella</taxon>
    </lineage>
</organism>